<feature type="domain" description="AFL C-terminal" evidence="2">
    <location>
        <begin position="202"/>
        <end position="294"/>
    </location>
</feature>
<evidence type="ECO:0000259" key="3">
    <source>
        <dbReference type="Pfam" id="PF21768"/>
    </source>
</evidence>
<dbReference type="InterPro" id="IPR040664">
    <property type="entry name" value="AFL_C"/>
</dbReference>
<dbReference type="Gene3D" id="3.40.50.1820">
    <property type="entry name" value="alpha/beta hydrolase"/>
    <property type="match status" value="1"/>
</dbReference>
<feature type="chain" id="PRO_5045212439" evidence="1">
    <location>
        <begin position="25"/>
        <end position="430"/>
    </location>
</feature>
<dbReference type="SUPFAM" id="SSF53474">
    <property type="entry name" value="alpha/beta-Hydrolases"/>
    <property type="match status" value="1"/>
</dbReference>
<dbReference type="InterPro" id="IPR002918">
    <property type="entry name" value="Lipase_EstA/Esterase_EstB"/>
</dbReference>
<keyword evidence="5" id="KW-1185">Reference proteome</keyword>
<name>A0ABU0X077_9PSEU</name>
<dbReference type="PANTHER" id="PTHR32015:SF1">
    <property type="entry name" value="LIPASE"/>
    <property type="match status" value="1"/>
</dbReference>
<dbReference type="InterPro" id="IPR049036">
    <property type="entry name" value="AF_1763-like_C"/>
</dbReference>
<proteinExistence type="predicted"/>
<gene>
    <name evidence="4" type="ORF">CKY47_08255</name>
</gene>
<organism evidence="4 5">
    <name type="scientific">Saccharothrix yanglingensis</name>
    <dbReference type="NCBI Taxonomy" id="659496"/>
    <lineage>
        <taxon>Bacteria</taxon>
        <taxon>Bacillati</taxon>
        <taxon>Actinomycetota</taxon>
        <taxon>Actinomycetes</taxon>
        <taxon>Pseudonocardiales</taxon>
        <taxon>Pseudonocardiaceae</taxon>
        <taxon>Saccharothrix</taxon>
    </lineage>
</organism>
<dbReference type="Gene3D" id="2.60.40.2190">
    <property type="match status" value="1"/>
</dbReference>
<evidence type="ECO:0000256" key="1">
    <source>
        <dbReference type="SAM" id="SignalP"/>
    </source>
</evidence>
<evidence type="ECO:0000313" key="5">
    <source>
        <dbReference type="Proteomes" id="UP001225605"/>
    </source>
</evidence>
<dbReference type="InterPro" id="IPR029058">
    <property type="entry name" value="AB_hydrolase_fold"/>
</dbReference>
<dbReference type="Pfam" id="PF18067">
    <property type="entry name" value="Lipase_C"/>
    <property type="match status" value="1"/>
</dbReference>
<feature type="signal peptide" evidence="1">
    <location>
        <begin position="1"/>
        <end position="24"/>
    </location>
</feature>
<dbReference type="EMBL" id="NSDM01000003">
    <property type="protein sequence ID" value="MDQ2583969.1"/>
    <property type="molecule type" value="Genomic_DNA"/>
</dbReference>
<dbReference type="PANTHER" id="PTHR32015">
    <property type="entry name" value="FASTING INDUCED LIPASE"/>
    <property type="match status" value="1"/>
</dbReference>
<feature type="domain" description="AF-1763-like C-terminal" evidence="3">
    <location>
        <begin position="312"/>
        <end position="425"/>
    </location>
</feature>
<accession>A0ABU0X077</accession>
<dbReference type="GO" id="GO:0016787">
    <property type="term" value="F:hydrolase activity"/>
    <property type="evidence" value="ECO:0007669"/>
    <property type="project" value="UniProtKB-KW"/>
</dbReference>
<dbReference type="Proteomes" id="UP001225605">
    <property type="component" value="Unassembled WGS sequence"/>
</dbReference>
<dbReference type="Pfam" id="PF21768">
    <property type="entry name" value="AF_1763-like_C"/>
    <property type="match status" value="1"/>
</dbReference>
<sequence>MVAMRALVIALALVLTAPVAPAHATSEPPAPVVFVHGQQGSAQQWQSNAKRFSTNGYPDRLLHAFEYDTGIPTNDHAVAGLEAFLADVRARTGAATVDVVAHSRGTMVLHAYLADPARAAGVRRYVNVDGRSAAAPPGGVPTLALWGSLQPEGAIGGATNVYLTTLGHTETTTSAEGFAHVHRFLRGRAAATTLVLPQLPSAVSIAGRATYFPQNDGATGLLNAWEVDPATGARRGGPHHSVRTAADGSFGPLRVNGARHYELELVRDGELVNHFYFEPFERSDRFLRLQVSRPGGIGDQVDRCPTHTALTVVRNREWWADQQPADTDRLELDGVDVLGPAVAPRRRQVLAAFVFDDGCDLTSTPGAVPPPFGTLPFLTATDTHLPAAGGVRVTQVARGTGGRSRTIAVRAWPSDRHAVTVQFKDYLDLR</sequence>
<reference evidence="4 5" key="1">
    <citation type="submission" date="2017-06" db="EMBL/GenBank/DDBJ databases">
        <title>Cultured bacterium strain Saccharothrix yanglingensis Hhs.015.</title>
        <authorList>
            <person name="Xia Y."/>
        </authorList>
    </citation>
    <scope>NUCLEOTIDE SEQUENCE [LARGE SCALE GENOMIC DNA]</scope>
    <source>
        <strain evidence="4 5">Hhs.015</strain>
    </source>
</reference>
<evidence type="ECO:0000313" key="4">
    <source>
        <dbReference type="EMBL" id="MDQ2583969.1"/>
    </source>
</evidence>
<evidence type="ECO:0000259" key="2">
    <source>
        <dbReference type="Pfam" id="PF18067"/>
    </source>
</evidence>
<comment type="caution">
    <text evidence="4">The sequence shown here is derived from an EMBL/GenBank/DDBJ whole genome shotgun (WGS) entry which is preliminary data.</text>
</comment>
<keyword evidence="4" id="KW-0378">Hydrolase</keyword>
<keyword evidence="1" id="KW-0732">Signal</keyword>
<dbReference type="Pfam" id="PF01674">
    <property type="entry name" value="Lipase_2"/>
    <property type="match status" value="1"/>
</dbReference>
<dbReference type="Gene3D" id="2.60.40.2200">
    <property type="match status" value="1"/>
</dbReference>
<protein>
    <submittedName>
        <fullName evidence="4">Alpha/beta hydrolase</fullName>
    </submittedName>
</protein>